<evidence type="ECO:0000256" key="5">
    <source>
        <dbReference type="SAM" id="MobiDB-lite"/>
    </source>
</evidence>
<dbReference type="PANTHER" id="PTHR43735">
    <property type="entry name" value="APOPTOSIS-INDUCING FACTOR 1"/>
    <property type="match status" value="1"/>
</dbReference>
<keyword evidence="6" id="KW-0472">Membrane</keyword>
<evidence type="ECO:0000313" key="8">
    <source>
        <dbReference type="EMBL" id="KAG6531028.1"/>
    </source>
</evidence>
<sequence>MEGNLLSPHIRSASDIGGYPQWVISSSGSGRSSSSSSTSAAVCWKRVVIVGGGIAGSVVAKSLQFVADVVLIDQKEYFEISWATMRSMVDPAFADKAVVNHVDYLVNAKVVVASAVDITDTEVITSDGRQFPYDYLVIATGHSVSSPQSRRERMDKFREANAKMKNSSSILIIGGGPSGVELASDIAASYPEKKVTLVHSGPRLLGFIGSKAGSKALEWLRSKNVDVLLEQTIDLDTFQANKGVYITSAGEAIAADVHYLCVRRPLGSAWLKESVVKDCLDKYGQLMVDEHLRVKGFNNIFAIGDIIDVPVSTGAKTGGVGAEARDDRVEELESADKGGERGEGSEAGEVQAIHVDRDGVVGEEGLGGAAAVHDHDRAPPWVDQEQRAILEEDEEAVGARSRLYLLVMLGMQLQILSMPTLFGFAFIKNYEFHT</sequence>
<evidence type="ECO:0000256" key="1">
    <source>
        <dbReference type="ARBA" id="ARBA00006442"/>
    </source>
</evidence>
<keyword evidence="9" id="KW-1185">Reference proteome</keyword>
<dbReference type="GO" id="GO:0050660">
    <property type="term" value="F:flavin adenine dinucleotide binding"/>
    <property type="evidence" value="ECO:0007669"/>
    <property type="project" value="TreeGrafter"/>
</dbReference>
<keyword evidence="2" id="KW-0285">Flavoprotein</keyword>
<dbReference type="AlphaFoldDB" id="A0A8J5M3Y4"/>
<dbReference type="GO" id="GO:0004174">
    <property type="term" value="F:electron-transferring-flavoprotein dehydrogenase activity"/>
    <property type="evidence" value="ECO:0007669"/>
    <property type="project" value="TreeGrafter"/>
</dbReference>
<protein>
    <recommendedName>
        <fullName evidence="7">FAD/NAD(P)-binding domain-containing protein</fullName>
    </recommendedName>
</protein>
<evidence type="ECO:0000256" key="6">
    <source>
        <dbReference type="SAM" id="Phobius"/>
    </source>
</evidence>
<dbReference type="GO" id="GO:0005737">
    <property type="term" value="C:cytoplasm"/>
    <property type="evidence" value="ECO:0007669"/>
    <property type="project" value="TreeGrafter"/>
</dbReference>
<feature type="domain" description="FAD/NAD(P)-binding" evidence="7">
    <location>
        <begin position="46"/>
        <end position="308"/>
    </location>
</feature>
<comment type="caution">
    <text evidence="8">The sequence shown here is derived from an EMBL/GenBank/DDBJ whole genome shotgun (WGS) entry which is preliminary data.</text>
</comment>
<accession>A0A8J5M3Y4</accession>
<evidence type="ECO:0000313" key="9">
    <source>
        <dbReference type="Proteomes" id="UP000734854"/>
    </source>
</evidence>
<keyword evidence="4" id="KW-0560">Oxidoreductase</keyword>
<comment type="similarity">
    <text evidence="1">Belongs to the FAD-dependent oxidoreductase family.</text>
</comment>
<proteinExistence type="inferred from homology"/>
<dbReference type="EMBL" id="JACMSC010000002">
    <property type="protein sequence ID" value="KAG6531028.1"/>
    <property type="molecule type" value="Genomic_DNA"/>
</dbReference>
<evidence type="ECO:0000256" key="2">
    <source>
        <dbReference type="ARBA" id="ARBA00022630"/>
    </source>
</evidence>
<dbReference type="InterPro" id="IPR023753">
    <property type="entry name" value="FAD/NAD-binding_dom"/>
</dbReference>
<feature type="compositionally biased region" description="Basic and acidic residues" evidence="5">
    <location>
        <begin position="334"/>
        <end position="344"/>
    </location>
</feature>
<keyword evidence="3" id="KW-0274">FAD</keyword>
<dbReference type="InterPro" id="IPR036188">
    <property type="entry name" value="FAD/NAD-bd_sf"/>
</dbReference>
<dbReference type="Proteomes" id="UP000734854">
    <property type="component" value="Unassembled WGS sequence"/>
</dbReference>
<evidence type="ECO:0000256" key="4">
    <source>
        <dbReference type="ARBA" id="ARBA00023002"/>
    </source>
</evidence>
<dbReference type="PRINTS" id="PR00368">
    <property type="entry name" value="FADPNR"/>
</dbReference>
<dbReference type="Gene3D" id="3.50.50.100">
    <property type="match status" value="1"/>
</dbReference>
<reference evidence="8 9" key="1">
    <citation type="submission" date="2020-08" db="EMBL/GenBank/DDBJ databases">
        <title>Plant Genome Project.</title>
        <authorList>
            <person name="Zhang R.-G."/>
        </authorList>
    </citation>
    <scope>NUCLEOTIDE SEQUENCE [LARGE SCALE GENOMIC DNA]</scope>
    <source>
        <tissue evidence="8">Rhizome</tissue>
    </source>
</reference>
<keyword evidence="6" id="KW-0812">Transmembrane</keyword>
<gene>
    <name evidence="8" type="ORF">ZIOFF_004798</name>
</gene>
<dbReference type="PANTHER" id="PTHR43735:SF3">
    <property type="entry name" value="FERROPTOSIS SUPPRESSOR PROTEIN 1"/>
    <property type="match status" value="1"/>
</dbReference>
<evidence type="ECO:0000256" key="3">
    <source>
        <dbReference type="ARBA" id="ARBA00022827"/>
    </source>
</evidence>
<keyword evidence="6" id="KW-1133">Transmembrane helix</keyword>
<dbReference type="SUPFAM" id="SSF51905">
    <property type="entry name" value="FAD/NAD(P)-binding domain"/>
    <property type="match status" value="2"/>
</dbReference>
<name>A0A8J5M3Y4_ZINOF</name>
<organism evidence="8 9">
    <name type="scientific">Zingiber officinale</name>
    <name type="common">Ginger</name>
    <name type="synonym">Amomum zingiber</name>
    <dbReference type="NCBI Taxonomy" id="94328"/>
    <lineage>
        <taxon>Eukaryota</taxon>
        <taxon>Viridiplantae</taxon>
        <taxon>Streptophyta</taxon>
        <taxon>Embryophyta</taxon>
        <taxon>Tracheophyta</taxon>
        <taxon>Spermatophyta</taxon>
        <taxon>Magnoliopsida</taxon>
        <taxon>Liliopsida</taxon>
        <taxon>Zingiberales</taxon>
        <taxon>Zingiberaceae</taxon>
        <taxon>Zingiber</taxon>
    </lineage>
</organism>
<feature type="region of interest" description="Disordered" evidence="5">
    <location>
        <begin position="317"/>
        <end position="348"/>
    </location>
</feature>
<evidence type="ECO:0000259" key="7">
    <source>
        <dbReference type="Pfam" id="PF07992"/>
    </source>
</evidence>
<dbReference type="Pfam" id="PF07992">
    <property type="entry name" value="Pyr_redox_2"/>
    <property type="match status" value="1"/>
</dbReference>
<feature type="transmembrane region" description="Helical" evidence="6">
    <location>
        <begin position="403"/>
        <end position="427"/>
    </location>
</feature>